<accession>A0A097ST29</accession>
<keyword evidence="6" id="KW-1185">Reference proteome</keyword>
<dbReference type="AlphaFoldDB" id="A0A097ST29"/>
<evidence type="ECO:0000313" key="6">
    <source>
        <dbReference type="Proteomes" id="UP000030066"/>
    </source>
</evidence>
<dbReference type="Proteomes" id="UP000030066">
    <property type="component" value="Chromosome"/>
</dbReference>
<dbReference type="eggNOG" id="COG0254">
    <property type="taxonomic scope" value="Bacteria"/>
</dbReference>
<comment type="similarity">
    <text evidence="3">Belongs to the bacterial ribosomal protein bL31 family.</text>
</comment>
<evidence type="ECO:0000256" key="1">
    <source>
        <dbReference type="ARBA" id="ARBA00022980"/>
    </source>
</evidence>
<dbReference type="InterPro" id="IPR042105">
    <property type="entry name" value="Ribosomal_bL31_sf"/>
</dbReference>
<protein>
    <recommendedName>
        <fullName evidence="3">50S ribosomal protein L31</fullName>
    </recommendedName>
</protein>
<evidence type="ECO:0000256" key="3">
    <source>
        <dbReference type="RuleBase" id="RU000564"/>
    </source>
</evidence>
<dbReference type="HOGENOM" id="CLU_114306_4_2_14"/>
<dbReference type="Gene3D" id="4.10.830.30">
    <property type="entry name" value="Ribosomal protein L31"/>
    <property type="match status" value="1"/>
</dbReference>
<gene>
    <name evidence="5" type="primary">rpmE</name>
    <name evidence="5" type="ORF">MGM1_3550</name>
</gene>
<dbReference type="InterPro" id="IPR002150">
    <property type="entry name" value="Ribosomal_bL31"/>
</dbReference>
<organism evidence="5 6">
    <name type="scientific">Candidatus Malacoplasma girerdii</name>
    <dbReference type="NCBI Taxonomy" id="1318617"/>
    <lineage>
        <taxon>Bacteria</taxon>
        <taxon>Bacillati</taxon>
        <taxon>Mycoplasmatota</taxon>
        <taxon>Mycoplasmoidales</taxon>
        <taxon>Mycoplasmoidaceae</taxon>
        <taxon>Malacoplasma</taxon>
    </lineage>
</organism>
<feature type="compositionally biased region" description="Low complexity" evidence="4">
    <location>
        <begin position="74"/>
        <end position="85"/>
    </location>
</feature>
<evidence type="ECO:0000256" key="4">
    <source>
        <dbReference type="SAM" id="MobiDB-lite"/>
    </source>
</evidence>
<proteinExistence type="inferred from homology"/>
<feature type="region of interest" description="Disordered" evidence="4">
    <location>
        <begin position="69"/>
        <end position="101"/>
    </location>
</feature>
<reference evidence="5 6" key="1">
    <citation type="journal article" date="2014" name="PLoS ONE">
        <title>An emerging Mycoplasma associated with trichomoniasis, vaginal infection and disease.</title>
        <authorList>
            <consortium name="Vaginal Microbiome Consortium"/>
            <person name="Fettweis J.M."/>
            <person name="Serrano M.G."/>
            <person name="Huang B."/>
            <person name="Brooks J.P."/>
            <person name="Glascock A.L."/>
            <person name="Sheth N.U."/>
            <person name="Strauss J.F.III."/>
            <person name="Jefferson K.K."/>
            <person name="Buck G.A."/>
        </authorList>
    </citation>
    <scope>NUCLEOTIDE SEQUENCE [LARGE SCALE GENOMIC DNA]</scope>
    <source>
        <strain evidence="5 6">VCU_M1</strain>
    </source>
</reference>
<name>A0A097ST29_9BACT</name>
<dbReference type="GO" id="GO:0006412">
    <property type="term" value="P:translation"/>
    <property type="evidence" value="ECO:0007669"/>
    <property type="project" value="InterPro"/>
</dbReference>
<keyword evidence="2 3" id="KW-0687">Ribonucleoprotein</keyword>
<dbReference type="Pfam" id="PF01197">
    <property type="entry name" value="Ribosomal_L31"/>
    <property type="match status" value="1"/>
</dbReference>
<dbReference type="PANTHER" id="PTHR33280">
    <property type="entry name" value="50S RIBOSOMAL PROTEIN L31, CHLOROPLASTIC"/>
    <property type="match status" value="1"/>
</dbReference>
<dbReference type="GO" id="GO:1990904">
    <property type="term" value="C:ribonucleoprotein complex"/>
    <property type="evidence" value="ECO:0007669"/>
    <property type="project" value="UniProtKB-KW"/>
</dbReference>
<dbReference type="PRINTS" id="PR01249">
    <property type="entry name" value="RIBOSOMALL31"/>
</dbReference>
<dbReference type="NCBIfam" id="NF000612">
    <property type="entry name" value="PRK00019.1"/>
    <property type="match status" value="1"/>
</dbReference>
<dbReference type="EMBL" id="CP007711">
    <property type="protein sequence ID" value="AIV03727.1"/>
    <property type="molecule type" value="Genomic_DNA"/>
</dbReference>
<dbReference type="KEGG" id="mgj:MGM1_3550"/>
<dbReference type="InterPro" id="IPR034704">
    <property type="entry name" value="Ribosomal_bL28/bL31-like_sf"/>
</dbReference>
<dbReference type="PANTHER" id="PTHR33280:SF1">
    <property type="entry name" value="LARGE RIBOSOMAL SUBUNIT PROTEIN BL31C"/>
    <property type="match status" value="1"/>
</dbReference>
<keyword evidence="1 3" id="KW-0689">Ribosomal protein</keyword>
<dbReference type="STRING" id="1318617.MGM1_3550"/>
<dbReference type="SUPFAM" id="SSF143800">
    <property type="entry name" value="L28p-like"/>
    <property type="match status" value="1"/>
</dbReference>
<dbReference type="GO" id="GO:0003735">
    <property type="term" value="F:structural constituent of ribosome"/>
    <property type="evidence" value="ECO:0007669"/>
    <property type="project" value="InterPro"/>
</dbReference>
<dbReference type="GO" id="GO:0005840">
    <property type="term" value="C:ribosome"/>
    <property type="evidence" value="ECO:0007669"/>
    <property type="project" value="UniProtKB-KW"/>
</dbReference>
<dbReference type="NCBIfam" id="TIGR00105">
    <property type="entry name" value="L31"/>
    <property type="match status" value="1"/>
</dbReference>
<evidence type="ECO:0000313" key="5">
    <source>
        <dbReference type="EMBL" id="AIV03727.1"/>
    </source>
</evidence>
<sequence>MNKKIQPKTHTVTFKCASCGSEYQIESTYKQDTVSIDVCSNCHPFYKSKSLNQKAKGRAEKLSEKFVAGMNTMKTKPAPKANPTKKTNKKTNLVKSLDDLK</sequence>
<evidence type="ECO:0000256" key="2">
    <source>
        <dbReference type="ARBA" id="ARBA00023274"/>
    </source>
</evidence>